<organism evidence="3">
    <name type="scientific">Archaeoglobus fulgidus</name>
    <dbReference type="NCBI Taxonomy" id="2234"/>
    <lineage>
        <taxon>Archaea</taxon>
        <taxon>Methanobacteriati</taxon>
        <taxon>Methanobacteriota</taxon>
        <taxon>Archaeoglobi</taxon>
        <taxon>Archaeoglobales</taxon>
        <taxon>Archaeoglobaceae</taxon>
        <taxon>Archaeoglobus</taxon>
    </lineage>
</organism>
<dbReference type="InterPro" id="IPR001792">
    <property type="entry name" value="Acylphosphatase-like_dom"/>
</dbReference>
<reference evidence="3" key="1">
    <citation type="journal article" date="2020" name="mSystems">
        <title>Genome- and Community-Level Interaction Insights into Carbon Utilization and Element Cycling Functions of Hydrothermarchaeota in Hydrothermal Sediment.</title>
        <authorList>
            <person name="Zhou Z."/>
            <person name="Liu Y."/>
            <person name="Xu W."/>
            <person name="Pan J."/>
            <person name="Luo Z.H."/>
            <person name="Li M."/>
        </authorList>
    </citation>
    <scope>NUCLEOTIDE SEQUENCE [LARGE SCALE GENOMIC DNA]</scope>
    <source>
        <strain evidence="3">SpSt-26</strain>
    </source>
</reference>
<dbReference type="Gene3D" id="3.30.70.100">
    <property type="match status" value="1"/>
</dbReference>
<gene>
    <name evidence="3" type="ORF">ENP88_00150</name>
</gene>
<dbReference type="PROSITE" id="PS51160">
    <property type="entry name" value="ACYLPHOSPHATASE_3"/>
    <property type="match status" value="1"/>
</dbReference>
<accession>A0A7J2TG92</accession>
<comment type="caution">
    <text evidence="3">The sequence shown here is derived from an EMBL/GenBank/DDBJ whole genome shotgun (WGS) entry which is preliminary data.</text>
</comment>
<feature type="domain" description="Acylphosphatase-like" evidence="2">
    <location>
        <begin position="1"/>
        <end position="49"/>
    </location>
</feature>
<protein>
    <recommendedName>
        <fullName evidence="2">Acylphosphatase-like domain-containing protein</fullName>
    </recommendedName>
</protein>
<comment type="caution">
    <text evidence="1">Lacks conserved residue(s) required for the propagation of feature annotation.</text>
</comment>
<evidence type="ECO:0000256" key="1">
    <source>
        <dbReference type="PROSITE-ProRule" id="PRU00520"/>
    </source>
</evidence>
<dbReference type="AlphaFoldDB" id="A0A7J2TG92"/>
<dbReference type="EMBL" id="DSLA01000004">
    <property type="protein sequence ID" value="HEH34577.1"/>
    <property type="molecule type" value="Genomic_DNA"/>
</dbReference>
<evidence type="ECO:0000259" key="2">
    <source>
        <dbReference type="PROSITE" id="PS51160"/>
    </source>
</evidence>
<proteinExistence type="predicted"/>
<sequence>MLLNGEKEQIESFLKFVKENKPEAAVVEEIRVKEYSGRVGDIERFRASFNANQLSKIIQIGLTMVGKRGLMLKKQNGALPIREVKVAVDEVKQEVREVKTAVEDGQEVREVKTAVEGFEAAVNSI</sequence>
<name>A0A7J2TG92_ARCFL</name>
<evidence type="ECO:0000313" key="3">
    <source>
        <dbReference type="EMBL" id="HEH34577.1"/>
    </source>
</evidence>